<dbReference type="GO" id="GO:0006592">
    <property type="term" value="P:ornithine biosynthetic process"/>
    <property type="evidence" value="ECO:0007669"/>
    <property type="project" value="TreeGrafter"/>
</dbReference>
<feature type="site" description="Involved in the stabilization of negative charge on the oxyanion by the formation of the oxyanion hole" evidence="10">
    <location>
        <position position="115"/>
    </location>
</feature>
<evidence type="ECO:0000256" key="1">
    <source>
        <dbReference type="ARBA" id="ARBA00006774"/>
    </source>
</evidence>
<comment type="catalytic activity">
    <reaction evidence="9 10">
        <text>N(2)-acetyl-L-ornithine + L-glutamate = N-acetyl-L-glutamate + L-ornithine</text>
        <dbReference type="Rhea" id="RHEA:15349"/>
        <dbReference type="ChEBI" id="CHEBI:29985"/>
        <dbReference type="ChEBI" id="CHEBI:44337"/>
        <dbReference type="ChEBI" id="CHEBI:46911"/>
        <dbReference type="ChEBI" id="CHEBI:57805"/>
        <dbReference type="EC" id="2.3.1.35"/>
    </reaction>
</comment>
<keyword evidence="7 10" id="KW-0511">Multifunctional enzyme</keyword>
<evidence type="ECO:0000256" key="2">
    <source>
        <dbReference type="ARBA" id="ARBA00011475"/>
    </source>
</evidence>
<evidence type="ECO:0000256" key="4">
    <source>
        <dbReference type="ARBA" id="ARBA00022605"/>
    </source>
</evidence>
<evidence type="ECO:0000313" key="11">
    <source>
        <dbReference type="EMBL" id="TCQ02615.1"/>
    </source>
</evidence>
<dbReference type="PANTHER" id="PTHR23100:SF0">
    <property type="entry name" value="ARGININE BIOSYNTHESIS BIFUNCTIONAL PROTEIN ARGJ, MITOCHONDRIAL"/>
    <property type="match status" value="1"/>
</dbReference>
<comment type="pathway">
    <text evidence="10">Amino-acid biosynthesis; L-arginine biosynthesis; L-ornithine and N-acetyl-L-glutamate from L-glutamate and N(2)-acetyl-L-ornithine (cyclic): step 1/1.</text>
</comment>
<dbReference type="InterPro" id="IPR016117">
    <property type="entry name" value="ArgJ-like_dom_sf"/>
</dbReference>
<keyword evidence="10" id="KW-0963">Cytoplasm</keyword>
<evidence type="ECO:0000313" key="12">
    <source>
        <dbReference type="Proteomes" id="UP000295504"/>
    </source>
</evidence>
<feature type="site" description="Cleavage; by autolysis" evidence="10">
    <location>
        <begin position="188"/>
        <end position="189"/>
    </location>
</feature>
<feature type="binding site" evidence="10">
    <location>
        <position position="406"/>
    </location>
    <ligand>
        <name>substrate</name>
    </ligand>
</feature>
<keyword evidence="8 10" id="KW-0012">Acyltransferase</keyword>
<evidence type="ECO:0000256" key="3">
    <source>
        <dbReference type="ARBA" id="ARBA00022571"/>
    </source>
</evidence>
<dbReference type="GO" id="GO:0005737">
    <property type="term" value="C:cytoplasm"/>
    <property type="evidence" value="ECO:0007669"/>
    <property type="project" value="UniProtKB-SubCell"/>
</dbReference>
<dbReference type="UniPathway" id="UPA00068">
    <property type="reaction ID" value="UER00106"/>
</dbReference>
<dbReference type="EMBL" id="SLYC01000014">
    <property type="protein sequence ID" value="TCQ02615.1"/>
    <property type="molecule type" value="Genomic_DNA"/>
</dbReference>
<keyword evidence="12" id="KW-1185">Reference proteome</keyword>
<reference evidence="11 12" key="1">
    <citation type="submission" date="2019-03" db="EMBL/GenBank/DDBJ databases">
        <title>Genomic Encyclopedia of Type Strains, Phase IV (KMG-IV): sequencing the most valuable type-strain genomes for metagenomic binning, comparative biology and taxonomic classification.</title>
        <authorList>
            <person name="Goeker M."/>
        </authorList>
    </citation>
    <scope>NUCLEOTIDE SEQUENCE [LARGE SCALE GENOMIC DNA]</scope>
    <source>
        <strain evidence="11 12">DSM 100013</strain>
    </source>
</reference>
<feature type="chain" id="PRO_5023514721" description="Arginine biosynthesis bifunctional protein ArgJ alpha chain" evidence="10">
    <location>
        <begin position="1"/>
        <end position="188"/>
    </location>
</feature>
<dbReference type="OrthoDB" id="9804242at2"/>
<comment type="caution">
    <text evidence="11">The sequence shown here is derived from an EMBL/GenBank/DDBJ whole genome shotgun (WGS) entry which is preliminary data.</text>
</comment>
<keyword evidence="6 10" id="KW-0068">Autocatalytic cleavage</keyword>
<dbReference type="GO" id="GO:0006526">
    <property type="term" value="P:L-arginine biosynthetic process"/>
    <property type="evidence" value="ECO:0007669"/>
    <property type="project" value="UniProtKB-UniRule"/>
</dbReference>
<dbReference type="FunFam" id="3.10.20.340:FF:000001">
    <property type="entry name" value="Arginine biosynthesis bifunctional protein ArgJ, chloroplastic"/>
    <property type="match status" value="1"/>
</dbReference>
<feature type="site" description="Involved in the stabilization of negative charge on the oxyanion by the formation of the oxyanion hole" evidence="10">
    <location>
        <position position="116"/>
    </location>
</feature>
<evidence type="ECO:0000256" key="10">
    <source>
        <dbReference type="HAMAP-Rule" id="MF_01106"/>
    </source>
</evidence>
<protein>
    <recommendedName>
        <fullName evidence="10">Arginine biosynthesis bifunctional protein ArgJ</fullName>
    </recommendedName>
    <domain>
        <recommendedName>
            <fullName evidence="10">Glutamate N-acetyltransferase</fullName>
            <ecNumber evidence="10">2.3.1.35</ecNumber>
        </recommendedName>
        <alternativeName>
            <fullName evidence="10">Ornithine acetyltransferase</fullName>
            <shortName evidence="10">OATase</shortName>
        </alternativeName>
        <alternativeName>
            <fullName evidence="10">Ornithine transacetylase</fullName>
        </alternativeName>
    </domain>
    <domain>
        <recommendedName>
            <fullName evidence="10">Amino-acid acetyltransferase</fullName>
            <ecNumber evidence="10">2.3.1.1</ecNumber>
        </recommendedName>
        <alternativeName>
            <fullName evidence="10">N-acetylglutamate synthase</fullName>
            <shortName evidence="10">AGSase</shortName>
        </alternativeName>
    </domain>
    <component>
        <recommendedName>
            <fullName evidence="10">Arginine biosynthesis bifunctional protein ArgJ alpha chain</fullName>
        </recommendedName>
    </component>
    <component>
        <recommendedName>
            <fullName evidence="10">Arginine biosynthesis bifunctional protein ArgJ beta chain</fullName>
        </recommendedName>
    </component>
</protein>
<sequence>MQFNIFNGDVTSPKGFKASGVYAGIKKKIKSDMTIIYSDVLANGAAVFTKNKVCAAPVTISKEHIKNGKIQAIIVNSGNANACTGDVGLKDALKMVEKTAEVLNISKEDVIVSSTGVIGVALPMENVIKGIELAADVLNYDGGQDAAEAILTTDLCKKNIAVELEIDGKKVTIGGIAKGSGMIHPNMATMLGFITSDVKIDGTFLNELLKEITKDTYNMITVDGDTSTNDMVCVMANGVADNSEINKDHAEVEKFIDAFKYVNAYLAKSIVYDGEGATKFIEVEVVNSLTKEDARMAIKSVLTSNLVKTAFFGEDGNWGRIVAAVGYSDANFDVDKTDVTLKSEGGTVKIFEQGQGAVYEEEDVAKILKFKEIQVLIDFNLGNEKAIGWGCDLSYDYVKINGSYRS</sequence>
<dbReference type="GO" id="GO:0004358">
    <property type="term" value="F:L-glutamate N-acetyltransferase activity, acting on acetyl-L-ornithine as donor"/>
    <property type="evidence" value="ECO:0007669"/>
    <property type="project" value="UniProtKB-UniRule"/>
</dbReference>
<dbReference type="AlphaFoldDB" id="A0A4R2TMX3"/>
<evidence type="ECO:0000256" key="6">
    <source>
        <dbReference type="ARBA" id="ARBA00022813"/>
    </source>
</evidence>
<comment type="function">
    <text evidence="10">Catalyzes two activities which are involved in the cyclic version of arginine biosynthesis: the synthesis of N-acetylglutamate from glutamate and acetyl-CoA as the acetyl donor, and of ornithine by transacetylation between N(2)-acetylornithine and glutamate.</text>
</comment>
<dbReference type="EC" id="2.3.1.1" evidence="10"/>
<dbReference type="Gene3D" id="3.10.20.340">
    <property type="entry name" value="ArgJ beta chain, C-terminal domain"/>
    <property type="match status" value="1"/>
</dbReference>
<name>A0A4R2TMX3_9FIRM</name>
<dbReference type="RefSeq" id="WP_132848342.1">
    <property type="nucleotide sequence ID" value="NZ_CP058648.1"/>
</dbReference>
<dbReference type="HAMAP" id="MF_01106">
    <property type="entry name" value="ArgJ"/>
    <property type="match status" value="1"/>
</dbReference>
<feature type="binding site" evidence="10">
    <location>
        <position position="178"/>
    </location>
    <ligand>
        <name>substrate</name>
    </ligand>
</feature>
<feature type="binding site" evidence="10">
    <location>
        <position position="401"/>
    </location>
    <ligand>
        <name>substrate</name>
    </ligand>
</feature>
<dbReference type="CDD" id="cd02152">
    <property type="entry name" value="OAT"/>
    <property type="match status" value="1"/>
</dbReference>
<feature type="binding site" evidence="10">
    <location>
        <position position="152"/>
    </location>
    <ligand>
        <name>substrate</name>
    </ligand>
</feature>
<keyword evidence="5 10" id="KW-0808">Transferase</keyword>
<feature type="binding site" evidence="10">
    <location>
        <position position="189"/>
    </location>
    <ligand>
        <name>substrate</name>
    </ligand>
</feature>
<keyword evidence="4 10" id="KW-0028">Amino-acid biosynthesis</keyword>
<evidence type="ECO:0000256" key="5">
    <source>
        <dbReference type="ARBA" id="ARBA00022679"/>
    </source>
</evidence>
<feature type="binding site" evidence="10">
    <location>
        <position position="275"/>
    </location>
    <ligand>
        <name>substrate</name>
    </ligand>
</feature>
<gene>
    <name evidence="10" type="primary">argJ</name>
    <name evidence="11" type="ORF">EDD79_101429</name>
</gene>
<comment type="similarity">
    <text evidence="1 10">Belongs to the ArgJ family.</text>
</comment>
<comment type="subcellular location">
    <subcellularLocation>
        <location evidence="10">Cytoplasm</location>
    </subcellularLocation>
</comment>
<evidence type="ECO:0000256" key="9">
    <source>
        <dbReference type="ARBA" id="ARBA00049439"/>
    </source>
</evidence>
<comment type="catalytic activity">
    <reaction evidence="10">
        <text>L-glutamate + acetyl-CoA = N-acetyl-L-glutamate + CoA + H(+)</text>
        <dbReference type="Rhea" id="RHEA:24292"/>
        <dbReference type="ChEBI" id="CHEBI:15378"/>
        <dbReference type="ChEBI" id="CHEBI:29985"/>
        <dbReference type="ChEBI" id="CHEBI:44337"/>
        <dbReference type="ChEBI" id="CHEBI:57287"/>
        <dbReference type="ChEBI" id="CHEBI:57288"/>
        <dbReference type="EC" id="2.3.1.1"/>
    </reaction>
</comment>
<dbReference type="PANTHER" id="PTHR23100">
    <property type="entry name" value="ARGININE BIOSYNTHESIS BIFUNCTIONAL PROTEIN ARGJ"/>
    <property type="match status" value="1"/>
</dbReference>
<dbReference type="Gene3D" id="3.30.2330.10">
    <property type="entry name" value="arginine biosynthesis bifunctional protein suprefamily"/>
    <property type="match status" value="1"/>
</dbReference>
<comment type="subunit">
    <text evidence="2 10">Heterotetramer of two alpha and two beta chains.</text>
</comment>
<accession>A0A4R2TMX3</accession>
<dbReference type="NCBIfam" id="TIGR00120">
    <property type="entry name" value="ArgJ"/>
    <property type="match status" value="1"/>
</dbReference>
<evidence type="ECO:0000256" key="8">
    <source>
        <dbReference type="ARBA" id="ARBA00023315"/>
    </source>
</evidence>
<feature type="chain" id="PRO_5023514720" description="Arginine biosynthesis bifunctional protein ArgJ beta chain" evidence="10">
    <location>
        <begin position="189"/>
        <end position="406"/>
    </location>
</feature>
<dbReference type="InterPro" id="IPR042195">
    <property type="entry name" value="ArgJ_beta_C"/>
</dbReference>
<dbReference type="InterPro" id="IPR002813">
    <property type="entry name" value="Arg_biosynth_ArgJ"/>
</dbReference>
<dbReference type="NCBIfam" id="NF003802">
    <property type="entry name" value="PRK05388.1"/>
    <property type="match status" value="1"/>
</dbReference>
<comment type="pathway">
    <text evidence="10">Amino-acid biosynthesis; L-arginine biosynthesis; N(2)-acetyl-L-ornithine from L-glutamate: step 1/4.</text>
</comment>
<feature type="active site" description="Nucleophile" evidence="10">
    <location>
        <position position="189"/>
    </location>
</feature>
<proteinExistence type="inferred from homology"/>
<dbReference type="FunFam" id="3.60.70.12:FF:000001">
    <property type="entry name" value="Arginine biosynthesis bifunctional protein ArgJ, chloroplastic"/>
    <property type="match status" value="1"/>
</dbReference>
<organism evidence="11 12">
    <name type="scientific">Serpentinicella alkaliphila</name>
    <dbReference type="NCBI Taxonomy" id="1734049"/>
    <lineage>
        <taxon>Bacteria</taxon>
        <taxon>Bacillati</taxon>
        <taxon>Bacillota</taxon>
        <taxon>Clostridia</taxon>
        <taxon>Peptostreptococcales</taxon>
        <taxon>Natronincolaceae</taxon>
        <taxon>Serpentinicella</taxon>
    </lineage>
</organism>
<keyword evidence="3 10" id="KW-0055">Arginine biosynthesis</keyword>
<dbReference type="Pfam" id="PF01960">
    <property type="entry name" value="ArgJ"/>
    <property type="match status" value="1"/>
</dbReference>
<dbReference type="EC" id="2.3.1.35" evidence="10"/>
<dbReference type="GO" id="GO:0004042">
    <property type="term" value="F:L-glutamate N-acetyltransferase activity"/>
    <property type="evidence" value="ECO:0007669"/>
    <property type="project" value="UniProtKB-UniRule"/>
</dbReference>
<evidence type="ECO:0000256" key="7">
    <source>
        <dbReference type="ARBA" id="ARBA00023268"/>
    </source>
</evidence>
<dbReference type="Proteomes" id="UP000295504">
    <property type="component" value="Unassembled WGS sequence"/>
</dbReference>
<dbReference type="SUPFAM" id="SSF56266">
    <property type="entry name" value="DmpA/ArgJ-like"/>
    <property type="match status" value="1"/>
</dbReference>
<dbReference type="Gene3D" id="3.60.70.12">
    <property type="entry name" value="L-amino peptidase D-ALA esterase/amidase"/>
    <property type="match status" value="1"/>
</dbReference>